<dbReference type="Gene3D" id="3.40.50.300">
    <property type="entry name" value="P-loop containing nucleotide triphosphate hydrolases"/>
    <property type="match status" value="1"/>
</dbReference>
<accession>A0ABW6WD51</accession>
<keyword evidence="3" id="KW-1185">Reference proteome</keyword>
<dbReference type="SUPFAM" id="SSF48452">
    <property type="entry name" value="TPR-like"/>
    <property type="match status" value="1"/>
</dbReference>
<dbReference type="SUPFAM" id="SSF52540">
    <property type="entry name" value="P-loop containing nucleoside triphosphate hydrolases"/>
    <property type="match status" value="1"/>
</dbReference>
<dbReference type="Proteomes" id="UP001602245">
    <property type="component" value="Unassembled WGS sequence"/>
</dbReference>
<dbReference type="Gene3D" id="1.25.40.10">
    <property type="entry name" value="Tetratricopeptide repeat domain"/>
    <property type="match status" value="1"/>
</dbReference>
<proteinExistence type="predicted"/>
<sequence>MSDEDAAYLAGLEREQARALARVNGPGLEALRRYLAAGEAVAFLGAGASAPLYPLWAGTIGALVDAAAHRLTPDEAATCRAMAGQAPEEVVEILRRQLGAADFREALREAFQVRRDQVSGRTWTEVQELVCRCAFKGVVTTNYDPGIVDARNRVRRDAVGTGFMSWTDEDALDRWHTGDVFGDVELPVLYAHGRHTQPEAMVLATTEYRRAYAGKLSRVLAAMVNAGRLVWIGFSFTDQRVAAILREVAQASGTRVDPGAAPRHVAILPWDPDAGDNDPGVLARRAEIGYGARVVFYPAPGGDHMALSALLADVVDERFPPVPVVPDVLPPSKPDTSLPNSWTPPAEPVPNFTGRAEELARLSRWAADPSVRLIGVTAWGGAGKTALVTEWLDNRNGAAARPGTAGTFAWSFYANASAERWADALLEWAARHYGFRPSGRRRPGAAVLALLEAVPLALVLDGLEMVQEGPAEGEFGRLLDGTLREVLTGACQIGHQGLVVLTSRFPFADVERFDGGAARMLDVPPFTPAEGAGLLAASGGGWLPEHERQEFVAMVDGHALAVAALGAVLADRPPTDDLIGLRTELAEAAGTNSRVAKVLNFYATRLTEADRYLVAAVALFAHPVMPSAVLIVAEHEAFGRRLDGWTAGRVEAAASDRLTGLLSRHPDGTLSAHPLVRDAFRPLALKAAEVAADVTLSGLPEGRIANREDALPLVETIELLIAAGHWQAADDLYSNRSDNGAAWVELPAARLGQRAASAFVGTMDRRAGCGHHLGHTGLAFYLNNVALQAFHCGDLMSALEYVDAAISDEVDSGDQTSDANDLMIRAACLGRLGDIDAALQAAEQAAALAAQTGDEFSIISAATCRGWLLMQAGDTLLAEEQFLVAERMERADGYESSSSGAFWWADLLARTGRKDAALELVQRGRSWCDERGWNDEVARCDLILGSLDLAAGDPRAAMDKVAGAVVVFRDGDRLVDLAESLPLLAGCAVATSDLHAAGQYVVEVLNLAAPRGLVLAQATALAVRAGIHADRVAAGDPAHLGPGRDAAEAAHRLALRHRLAWHELDALEAHARLDTVEGRDRGWAAKAAARRARLVPAGLDPNPLAGLAG</sequence>
<dbReference type="InterPro" id="IPR027417">
    <property type="entry name" value="P-loop_NTPase"/>
</dbReference>
<reference evidence="2 3" key="1">
    <citation type="submission" date="2024-10" db="EMBL/GenBank/DDBJ databases">
        <title>The Natural Products Discovery Center: Release of the First 8490 Sequenced Strains for Exploring Actinobacteria Biosynthetic Diversity.</title>
        <authorList>
            <person name="Kalkreuter E."/>
            <person name="Kautsar S.A."/>
            <person name="Yang D."/>
            <person name="Bader C.D."/>
            <person name="Teijaro C.N."/>
            <person name="Fluegel L."/>
            <person name="Davis C.M."/>
            <person name="Simpson J.R."/>
            <person name="Lauterbach L."/>
            <person name="Steele A.D."/>
            <person name="Gui C."/>
            <person name="Meng S."/>
            <person name="Li G."/>
            <person name="Viehrig K."/>
            <person name="Ye F."/>
            <person name="Su P."/>
            <person name="Kiefer A.F."/>
            <person name="Nichols A."/>
            <person name="Cepeda A.J."/>
            <person name="Yan W."/>
            <person name="Fan B."/>
            <person name="Jiang Y."/>
            <person name="Adhikari A."/>
            <person name="Zheng C.-J."/>
            <person name="Schuster L."/>
            <person name="Cowan T.M."/>
            <person name="Smanski M.J."/>
            <person name="Chevrette M.G."/>
            <person name="De Carvalho L.P.S."/>
            <person name="Shen B."/>
        </authorList>
    </citation>
    <scope>NUCLEOTIDE SEQUENCE [LARGE SCALE GENOMIC DNA]</scope>
    <source>
        <strain evidence="2 3">NPDC000087</strain>
    </source>
</reference>
<gene>
    <name evidence="2" type="ORF">ACFY35_14355</name>
</gene>
<evidence type="ECO:0000256" key="1">
    <source>
        <dbReference type="SAM" id="MobiDB-lite"/>
    </source>
</evidence>
<organism evidence="2 3">
    <name type="scientific">Paractinoplanes globisporus</name>
    <dbReference type="NCBI Taxonomy" id="113565"/>
    <lineage>
        <taxon>Bacteria</taxon>
        <taxon>Bacillati</taxon>
        <taxon>Actinomycetota</taxon>
        <taxon>Actinomycetes</taxon>
        <taxon>Micromonosporales</taxon>
        <taxon>Micromonosporaceae</taxon>
        <taxon>Paractinoplanes</taxon>
    </lineage>
</organism>
<name>A0ABW6WD51_9ACTN</name>
<comment type="caution">
    <text evidence="2">The sequence shown here is derived from an EMBL/GenBank/DDBJ whole genome shotgun (WGS) entry which is preliminary data.</text>
</comment>
<dbReference type="Pfam" id="PF13289">
    <property type="entry name" value="SIR2_2"/>
    <property type="match status" value="1"/>
</dbReference>
<feature type="region of interest" description="Disordered" evidence="1">
    <location>
        <begin position="326"/>
        <end position="350"/>
    </location>
</feature>
<dbReference type="RefSeq" id="WP_040431866.1">
    <property type="nucleotide sequence ID" value="NZ_JBIAZU010000002.1"/>
</dbReference>
<dbReference type="EMBL" id="JBIAZU010000002">
    <property type="protein sequence ID" value="MFF5290624.1"/>
    <property type="molecule type" value="Genomic_DNA"/>
</dbReference>
<protein>
    <submittedName>
        <fullName evidence="2">SIR2 family protein</fullName>
    </submittedName>
</protein>
<evidence type="ECO:0000313" key="3">
    <source>
        <dbReference type="Proteomes" id="UP001602245"/>
    </source>
</evidence>
<dbReference type="InterPro" id="IPR011990">
    <property type="entry name" value="TPR-like_helical_dom_sf"/>
</dbReference>
<evidence type="ECO:0000313" key="2">
    <source>
        <dbReference type="EMBL" id="MFF5290624.1"/>
    </source>
</evidence>